<comment type="caution">
    <text evidence="11">The sequence shown here is derived from an EMBL/GenBank/DDBJ whole genome shotgun (WGS) entry which is preliminary data.</text>
</comment>
<proteinExistence type="inferred from homology"/>
<feature type="transmembrane region" description="Helical" evidence="7">
    <location>
        <begin position="176"/>
        <end position="197"/>
    </location>
</feature>
<organism evidence="11 12">
    <name type="scientific">Thalassobaculum litoreum DSM 18839</name>
    <dbReference type="NCBI Taxonomy" id="1123362"/>
    <lineage>
        <taxon>Bacteria</taxon>
        <taxon>Pseudomonadati</taxon>
        <taxon>Pseudomonadota</taxon>
        <taxon>Alphaproteobacteria</taxon>
        <taxon>Rhodospirillales</taxon>
        <taxon>Thalassobaculaceae</taxon>
        <taxon>Thalassobaculum</taxon>
    </lineage>
</organism>
<protein>
    <submittedName>
        <fullName evidence="11">Concentrative nucleoside transporter, CNT family</fullName>
    </submittedName>
</protein>
<feature type="transmembrane region" description="Helical" evidence="7">
    <location>
        <begin position="356"/>
        <end position="381"/>
    </location>
</feature>
<comment type="subcellular location">
    <subcellularLocation>
        <location evidence="1">Cell membrane</location>
        <topology evidence="1">Multi-pass membrane protein</topology>
    </subcellularLocation>
</comment>
<dbReference type="InterPro" id="IPR011657">
    <property type="entry name" value="CNT_C_dom"/>
</dbReference>
<feature type="domain" description="Concentrative nucleoside transporter N-terminal" evidence="8">
    <location>
        <begin position="8"/>
        <end position="81"/>
    </location>
</feature>
<dbReference type="PANTHER" id="PTHR10590">
    <property type="entry name" value="SODIUM/NUCLEOSIDE COTRANSPORTER"/>
    <property type="match status" value="1"/>
</dbReference>
<evidence type="ECO:0000256" key="2">
    <source>
        <dbReference type="ARBA" id="ARBA00009033"/>
    </source>
</evidence>
<accession>A0A8G2BGH3</accession>
<keyword evidence="6 7" id="KW-0472">Membrane</keyword>
<dbReference type="Pfam" id="PF01773">
    <property type="entry name" value="Nucleos_tra2_N"/>
    <property type="match status" value="1"/>
</dbReference>
<name>A0A8G2BGH3_9PROT</name>
<dbReference type="Pfam" id="PF07662">
    <property type="entry name" value="Nucleos_tra2_C"/>
    <property type="match status" value="1"/>
</dbReference>
<dbReference type="InterPro" id="IPR011642">
    <property type="entry name" value="Gate_dom"/>
</dbReference>
<keyword evidence="4 7" id="KW-0812">Transmembrane</keyword>
<feature type="transmembrane region" description="Helical" evidence="7">
    <location>
        <begin position="138"/>
        <end position="156"/>
    </location>
</feature>
<comment type="similarity">
    <text evidence="2">Belongs to the concentrative nucleoside transporter (CNT) (TC 2.A.41) family.</text>
</comment>
<evidence type="ECO:0000256" key="7">
    <source>
        <dbReference type="SAM" id="Phobius"/>
    </source>
</evidence>
<evidence type="ECO:0000256" key="3">
    <source>
        <dbReference type="ARBA" id="ARBA00022475"/>
    </source>
</evidence>
<dbReference type="Pfam" id="PF07670">
    <property type="entry name" value="Gate"/>
    <property type="match status" value="1"/>
</dbReference>
<evidence type="ECO:0000256" key="1">
    <source>
        <dbReference type="ARBA" id="ARBA00004651"/>
    </source>
</evidence>
<dbReference type="OrthoDB" id="9766455at2"/>
<evidence type="ECO:0000259" key="10">
    <source>
        <dbReference type="Pfam" id="PF07670"/>
    </source>
</evidence>
<evidence type="ECO:0000256" key="4">
    <source>
        <dbReference type="ARBA" id="ARBA00022692"/>
    </source>
</evidence>
<dbReference type="GO" id="GO:0015293">
    <property type="term" value="F:symporter activity"/>
    <property type="evidence" value="ECO:0007669"/>
    <property type="project" value="TreeGrafter"/>
</dbReference>
<evidence type="ECO:0000259" key="8">
    <source>
        <dbReference type="Pfam" id="PF01773"/>
    </source>
</evidence>
<feature type="transmembrane region" description="Helical" evidence="7">
    <location>
        <begin position="299"/>
        <end position="317"/>
    </location>
</feature>
<dbReference type="InterPro" id="IPR002668">
    <property type="entry name" value="CNT_N_dom"/>
</dbReference>
<feature type="transmembrane region" description="Helical" evidence="7">
    <location>
        <begin position="209"/>
        <end position="228"/>
    </location>
</feature>
<evidence type="ECO:0000259" key="9">
    <source>
        <dbReference type="Pfam" id="PF07662"/>
    </source>
</evidence>
<dbReference type="PANTHER" id="PTHR10590:SF4">
    <property type="entry name" value="SOLUTE CARRIER FAMILY 28 MEMBER 3"/>
    <property type="match status" value="1"/>
</dbReference>
<dbReference type="EMBL" id="FNBW01000002">
    <property type="protein sequence ID" value="SDF26070.1"/>
    <property type="molecule type" value="Genomic_DNA"/>
</dbReference>
<feature type="transmembrane region" description="Helical" evidence="7">
    <location>
        <begin position="262"/>
        <end position="287"/>
    </location>
</feature>
<dbReference type="RefSeq" id="WP_028793899.1">
    <property type="nucleotide sequence ID" value="NZ_FNBW01000002.1"/>
</dbReference>
<evidence type="ECO:0000256" key="6">
    <source>
        <dbReference type="ARBA" id="ARBA00023136"/>
    </source>
</evidence>
<keyword evidence="3" id="KW-1003">Cell membrane</keyword>
<feature type="transmembrane region" description="Helical" evidence="7">
    <location>
        <begin position="29"/>
        <end position="51"/>
    </location>
</feature>
<dbReference type="AlphaFoldDB" id="A0A8G2BGH3"/>
<evidence type="ECO:0000313" key="12">
    <source>
        <dbReference type="Proteomes" id="UP000198615"/>
    </source>
</evidence>
<feature type="domain" description="Concentrative nucleoside transporter C-terminal" evidence="9">
    <location>
        <begin position="208"/>
        <end position="411"/>
    </location>
</feature>
<sequence length="413" mass="42828">MAQLHSGIGLLAIFAIAWALSEERRAVGWRVPLVGIVLQIGLALAMLKVAFLRDAVAALNDAFLALQSATKAGTSLVFGYLGGAPLPFEESYPGAAFVLAFQALPLVIVVSALTSALIHLRILPWIVRGFAAALERAFGVGGPVGLACAANVFFGMVEAPVLARDYLSKLDRGELFIVMTTGMATIAGTVLALYGGFVAPVIENGIGHLITASLISVPAAIAIAAIMVPRRGPPTPGELEIVSPAANLMDAITQGTEQGLKLFLSILAMLLVMVALVSLVDTVLGLLPDVQGQPVSLGMVFGWLFSPLVWLIGIPWAEAGEAGRLMGIKTALNELLAYLELSKLPEGTLSERSELIMLYALCGFANFGSLGIMIGGLATILPARRGEIAGLAPKSLVAGTLSTLSTGAVVGLI</sequence>
<dbReference type="Proteomes" id="UP000198615">
    <property type="component" value="Unassembled WGS sequence"/>
</dbReference>
<feature type="transmembrane region" description="Helical" evidence="7">
    <location>
        <begin position="95"/>
        <end position="118"/>
    </location>
</feature>
<dbReference type="InterPro" id="IPR008276">
    <property type="entry name" value="C_nuclsd_transpt"/>
</dbReference>
<evidence type="ECO:0000313" key="11">
    <source>
        <dbReference type="EMBL" id="SDF26070.1"/>
    </source>
</evidence>
<reference evidence="11 12" key="1">
    <citation type="submission" date="2016-10" db="EMBL/GenBank/DDBJ databases">
        <authorList>
            <person name="Varghese N."/>
            <person name="Submissions S."/>
        </authorList>
    </citation>
    <scope>NUCLEOTIDE SEQUENCE [LARGE SCALE GENOMIC DNA]</scope>
    <source>
        <strain evidence="11 12">DSM 18839</strain>
    </source>
</reference>
<feature type="domain" description="Nucleoside transporter/FeoB GTPase Gate" evidence="10">
    <location>
        <begin position="101"/>
        <end position="199"/>
    </location>
</feature>
<keyword evidence="12" id="KW-1185">Reference proteome</keyword>
<gene>
    <name evidence="11" type="ORF">SAMN05660686_00783</name>
</gene>
<evidence type="ECO:0000256" key="5">
    <source>
        <dbReference type="ARBA" id="ARBA00022989"/>
    </source>
</evidence>
<keyword evidence="5 7" id="KW-1133">Transmembrane helix</keyword>
<dbReference type="GO" id="GO:0005886">
    <property type="term" value="C:plasma membrane"/>
    <property type="evidence" value="ECO:0007669"/>
    <property type="project" value="UniProtKB-SubCell"/>
</dbReference>
<dbReference type="GO" id="GO:0005337">
    <property type="term" value="F:nucleoside transmembrane transporter activity"/>
    <property type="evidence" value="ECO:0007669"/>
    <property type="project" value="InterPro"/>
</dbReference>